<dbReference type="Proteomes" id="UP000680670">
    <property type="component" value="Unassembled WGS sequence"/>
</dbReference>
<organism evidence="2 3">
    <name type="scientific">Siminovitchia terrae</name>
    <name type="common">Bacillus terrae</name>
    <dbReference type="NCBI Taxonomy" id="1914933"/>
    <lineage>
        <taxon>Bacteria</taxon>
        <taxon>Bacillati</taxon>
        <taxon>Bacillota</taxon>
        <taxon>Bacilli</taxon>
        <taxon>Bacillales</taxon>
        <taxon>Bacillaceae</taxon>
        <taxon>Siminovitchia</taxon>
    </lineage>
</organism>
<gene>
    <name evidence="2" type="ORF">J6TS1_36430</name>
</gene>
<proteinExistence type="predicted"/>
<comment type="caution">
    <text evidence="2">The sequence shown here is derived from an EMBL/GenBank/DDBJ whole genome shotgun (WGS) entry which is preliminary data.</text>
</comment>
<name>A0ABQ4L0I5_SIMTE</name>
<keyword evidence="1" id="KW-0812">Transmembrane</keyword>
<feature type="transmembrane region" description="Helical" evidence="1">
    <location>
        <begin position="47"/>
        <end position="68"/>
    </location>
</feature>
<protein>
    <submittedName>
        <fullName evidence="2">Uncharacterized protein</fullName>
    </submittedName>
</protein>
<keyword evidence="1" id="KW-0472">Membrane</keyword>
<evidence type="ECO:0000256" key="1">
    <source>
        <dbReference type="SAM" id="Phobius"/>
    </source>
</evidence>
<evidence type="ECO:0000313" key="2">
    <source>
        <dbReference type="EMBL" id="GIN97773.1"/>
    </source>
</evidence>
<sequence length="147" mass="17789">MINTVLITTKVNMTISLTSQRLTIRFENKSKNTVNLLSKNKFSWSSAIIYVHFLSKFFTFVFSLDPAWKDLKSLKRTHVEKYIEHLHEYAKNSLKHRNSRPEQYVHKSLSIIQKFFEDIQRYEYEMAPETHVRIFHKHYGRRLGFRY</sequence>
<keyword evidence="3" id="KW-1185">Reference proteome</keyword>
<keyword evidence="1" id="KW-1133">Transmembrane helix</keyword>
<dbReference type="EMBL" id="BORJ01000010">
    <property type="protein sequence ID" value="GIN97773.1"/>
    <property type="molecule type" value="Genomic_DNA"/>
</dbReference>
<reference evidence="2 3" key="1">
    <citation type="submission" date="2021-03" db="EMBL/GenBank/DDBJ databases">
        <title>Antimicrobial resistance genes in bacteria isolated from Japanese honey, and their potential for conferring macrolide and lincosamide resistance in the American foulbrood pathogen Paenibacillus larvae.</title>
        <authorList>
            <person name="Okamoto M."/>
            <person name="Kumagai M."/>
            <person name="Kanamori H."/>
            <person name="Takamatsu D."/>
        </authorList>
    </citation>
    <scope>NUCLEOTIDE SEQUENCE [LARGE SCALE GENOMIC DNA]</scope>
    <source>
        <strain evidence="2 3">J6TS1</strain>
    </source>
</reference>
<accession>A0ABQ4L0I5</accession>
<evidence type="ECO:0000313" key="3">
    <source>
        <dbReference type="Proteomes" id="UP000680670"/>
    </source>
</evidence>